<dbReference type="Proteomes" id="UP001222027">
    <property type="component" value="Unassembled WGS sequence"/>
</dbReference>
<dbReference type="GO" id="GO:0006225">
    <property type="term" value="P:UDP biosynthetic process"/>
    <property type="evidence" value="ECO:0007669"/>
    <property type="project" value="TreeGrafter"/>
</dbReference>
<dbReference type="EMBL" id="JAQQAF010000006">
    <property type="protein sequence ID" value="KAJ8479036.1"/>
    <property type="molecule type" value="Genomic_DNA"/>
</dbReference>
<proteinExistence type="predicted"/>
<comment type="caution">
    <text evidence="1">The sequence shown here is derived from an EMBL/GenBank/DDBJ whole genome shotgun (WGS) entry which is preliminary data.</text>
</comment>
<dbReference type="PANTHER" id="PTHR42833">
    <property type="entry name" value="URIDYLATE KINASE"/>
    <property type="match status" value="1"/>
</dbReference>
<dbReference type="SUPFAM" id="SSF53633">
    <property type="entry name" value="Carbamate kinase-like"/>
    <property type="match status" value="1"/>
</dbReference>
<organism evidence="1 2">
    <name type="scientific">Ensete ventricosum</name>
    <name type="common">Abyssinian banana</name>
    <name type="synonym">Musa ensete</name>
    <dbReference type="NCBI Taxonomy" id="4639"/>
    <lineage>
        <taxon>Eukaryota</taxon>
        <taxon>Viridiplantae</taxon>
        <taxon>Streptophyta</taxon>
        <taxon>Embryophyta</taxon>
        <taxon>Tracheophyta</taxon>
        <taxon>Spermatophyta</taxon>
        <taxon>Magnoliopsida</taxon>
        <taxon>Liliopsida</taxon>
        <taxon>Zingiberales</taxon>
        <taxon>Musaceae</taxon>
        <taxon>Ensete</taxon>
    </lineage>
</organism>
<protein>
    <submittedName>
        <fullName evidence="1">Uncharacterized protein</fullName>
    </submittedName>
</protein>
<evidence type="ECO:0000313" key="2">
    <source>
        <dbReference type="Proteomes" id="UP001222027"/>
    </source>
</evidence>
<keyword evidence="2" id="KW-1185">Reference proteome</keyword>
<reference evidence="1 2" key="1">
    <citation type="submission" date="2022-12" db="EMBL/GenBank/DDBJ databases">
        <title>Chromosome-scale assembly of the Ensete ventricosum genome.</title>
        <authorList>
            <person name="Dussert Y."/>
            <person name="Stocks J."/>
            <person name="Wendawek A."/>
            <person name="Woldeyes F."/>
            <person name="Nichols R.A."/>
            <person name="Borrell J.S."/>
        </authorList>
    </citation>
    <scope>NUCLEOTIDE SEQUENCE [LARGE SCALE GENOMIC DNA]</scope>
    <source>
        <strain evidence="2">cv. Maze</strain>
        <tissue evidence="1">Seeds</tissue>
    </source>
</reference>
<dbReference type="PANTHER" id="PTHR42833:SF1">
    <property type="entry name" value="UMP KINASE"/>
    <property type="match status" value="1"/>
</dbReference>
<dbReference type="Gene3D" id="3.40.1160.10">
    <property type="entry name" value="Acetylglutamate kinase-like"/>
    <property type="match status" value="1"/>
</dbReference>
<dbReference type="GO" id="GO:0033862">
    <property type="term" value="F:UMP kinase activity"/>
    <property type="evidence" value="ECO:0007669"/>
    <property type="project" value="TreeGrafter"/>
</dbReference>
<dbReference type="AlphaFoldDB" id="A0AAV8QKB4"/>
<accession>A0AAV8QKB4</accession>
<dbReference type="InterPro" id="IPR036393">
    <property type="entry name" value="AceGlu_kinase-like_sf"/>
</dbReference>
<gene>
    <name evidence="1" type="ORF">OPV22_022763</name>
</gene>
<sequence length="245" mass="27857">MMQEITEPYIRRQAIHHLENGRVLIFGGAGATTGNPLFSMDTAASLRASGIHADAVALNICEENNIPVVVFKLIRGRQCLKGTLWRPDWCSYRPVREDYLIPNAFQPKVSETDYDYKVIDFPPNLRAIICIPSDLYQKLVLSWDRCDEMKCQEDPGTRGSGSMILSAITNGWITMMLPFLESNGRYCHMYHVVISYRRSASFVHGMTREHEADAHHPFAPGPPRVREIGRQTQIGKRQAMQFMIS</sequence>
<evidence type="ECO:0000313" key="1">
    <source>
        <dbReference type="EMBL" id="KAJ8479036.1"/>
    </source>
</evidence>
<name>A0AAV8QKB4_ENSVE</name>